<keyword evidence="5 9" id="KW-0630">Potassium</keyword>
<dbReference type="GO" id="GO:0030955">
    <property type="term" value="F:potassium ion binding"/>
    <property type="evidence" value="ECO:0007669"/>
    <property type="project" value="UniProtKB-UniRule"/>
</dbReference>
<evidence type="ECO:0000256" key="7">
    <source>
        <dbReference type="ARBA" id="ARBA00023065"/>
    </source>
</evidence>
<evidence type="ECO:0000256" key="4">
    <source>
        <dbReference type="ARBA" id="ARBA00022692"/>
    </source>
</evidence>
<comment type="similarity">
    <text evidence="9">Belongs to the KdpA family.</text>
</comment>
<dbReference type="GO" id="GO:0005886">
    <property type="term" value="C:plasma membrane"/>
    <property type="evidence" value="ECO:0007669"/>
    <property type="project" value="UniProtKB-SubCell"/>
</dbReference>
<keyword evidence="8 9" id="KW-0472">Membrane</keyword>
<comment type="function">
    <text evidence="9">Part of the high-affinity ATP-driven potassium transport (or Kdp) system, which catalyzes the hydrolysis of ATP coupled with the electrogenic transport of potassium into the cytoplasm. This subunit binds the extracellular potassium ions and delivers the ions to the membrane domain of KdpB through an intramembrane tunnel.</text>
</comment>
<feature type="transmembrane region" description="Helical" evidence="9">
    <location>
        <begin position="420"/>
        <end position="438"/>
    </location>
</feature>
<evidence type="ECO:0000256" key="3">
    <source>
        <dbReference type="ARBA" id="ARBA00022538"/>
    </source>
</evidence>
<proteinExistence type="inferred from homology"/>
<keyword evidence="4 9" id="KW-0812">Transmembrane</keyword>
<dbReference type="Pfam" id="PF03814">
    <property type="entry name" value="KdpA"/>
    <property type="match status" value="1"/>
</dbReference>
<evidence type="ECO:0000256" key="2">
    <source>
        <dbReference type="ARBA" id="ARBA00022475"/>
    </source>
</evidence>
<sequence>MVANAGFQVGLFLVVLIALVKPLGLYMARVADGDAPLLSAIGRPVERWIYRAAGVDPKAEMSWKTYAFALLLFSAVGALFLYVLQRVQPWLPLNPQGLPAVAPDSAFNTAVSFATNTSWQGYAGETTLSYLSQMLGITVQSFLSAASGMAVMFALMRGIARRGSATVGNLWVDLTRATLYVLLPLSAVFAIAFMAQGVIQNFTAYRDVDTVQAVTWQQPTLDAQGQPVHDAAGNVVQQSMRSQRQHLPLGPVASQESIKLLSGDGGGFFNANSAHPYENPTPLTNFLQMIAILLIPAALCYTFGVAVGDRRQGWALLAAMTAMFVAAAMITIHAEQQGFGPLAVPHDGAAALSIERGGNLEGKETRFGVVSSALYATVTTSSGDGAVDAMHDSFTPVGGLVLMALMQTGEVVFGGPGSGLVSMIVVAILAVFISGLMIGRAPEYLGKKIDAYEMKMVAIAILATPLLVLVGTAISVVTPAGIAGIGNPGPHGLSEILYAFSSAANNNGSAFAGLSANTPYYNGMLAIAMWFGRFAVIVPVLAIAGSLAGKRRRAAGAGTLPTHGALFVGLLIGTVIMVASLTYLPALALGPIVEQLSAAAGR</sequence>
<dbReference type="NCBIfam" id="TIGR00680">
    <property type="entry name" value="kdpA"/>
    <property type="match status" value="1"/>
</dbReference>
<reference evidence="10 11" key="1">
    <citation type="submission" date="2020-04" db="EMBL/GenBank/DDBJ databases">
        <authorList>
            <person name="Depoorter E."/>
        </authorList>
    </citation>
    <scope>NUCLEOTIDE SEQUENCE [LARGE SCALE GENOMIC DNA]</scope>
    <source>
        <strain evidence="10 11">BCC0217</strain>
    </source>
</reference>
<keyword evidence="1 9" id="KW-0813">Transport</keyword>
<comment type="subunit">
    <text evidence="9">The system is composed of three essential subunits: KdpA, KdpB and KdpC.</text>
</comment>
<dbReference type="GO" id="GO:0008556">
    <property type="term" value="F:P-type potassium transmembrane transporter activity"/>
    <property type="evidence" value="ECO:0007669"/>
    <property type="project" value="InterPro"/>
</dbReference>
<evidence type="ECO:0000313" key="10">
    <source>
        <dbReference type="EMBL" id="CAB3961763.1"/>
    </source>
</evidence>
<evidence type="ECO:0000313" key="11">
    <source>
        <dbReference type="Proteomes" id="UP000494301"/>
    </source>
</evidence>
<feature type="transmembrane region" description="Helical" evidence="9">
    <location>
        <begin position="66"/>
        <end position="84"/>
    </location>
</feature>
<evidence type="ECO:0000256" key="9">
    <source>
        <dbReference type="HAMAP-Rule" id="MF_00275"/>
    </source>
</evidence>
<dbReference type="RefSeq" id="WP_175220580.1">
    <property type="nucleotide sequence ID" value="NZ_CABWIL020000004.1"/>
</dbReference>
<feature type="transmembrane region" description="Helical" evidence="9">
    <location>
        <begin position="314"/>
        <end position="334"/>
    </location>
</feature>
<dbReference type="Proteomes" id="UP000494301">
    <property type="component" value="Unassembled WGS sequence"/>
</dbReference>
<feature type="transmembrane region" description="Helical" evidence="9">
    <location>
        <begin position="524"/>
        <end position="544"/>
    </location>
</feature>
<feature type="transmembrane region" description="Helical" evidence="9">
    <location>
        <begin position="134"/>
        <end position="156"/>
    </location>
</feature>
<dbReference type="EMBL" id="CABWIL020000004">
    <property type="protein sequence ID" value="CAB3961763.1"/>
    <property type="molecule type" value="Genomic_DNA"/>
</dbReference>
<dbReference type="HAMAP" id="MF_00275">
    <property type="entry name" value="KdpA"/>
    <property type="match status" value="1"/>
</dbReference>
<feature type="transmembrane region" description="Helical" evidence="9">
    <location>
        <begin position="286"/>
        <end position="307"/>
    </location>
</feature>
<keyword evidence="3 9" id="KW-0633">Potassium transport</keyword>
<name>A0A6J5IUT5_9BURK</name>
<keyword evidence="7 9" id="KW-0406">Ion transport</keyword>
<feature type="transmembrane region" description="Helical" evidence="9">
    <location>
        <begin position="177"/>
        <end position="199"/>
    </location>
</feature>
<dbReference type="AlphaFoldDB" id="A0A6J5IUT5"/>
<evidence type="ECO:0000256" key="6">
    <source>
        <dbReference type="ARBA" id="ARBA00022989"/>
    </source>
</evidence>
<feature type="transmembrane region" description="Helical" evidence="9">
    <location>
        <begin position="565"/>
        <end position="586"/>
    </location>
</feature>
<dbReference type="InterPro" id="IPR004623">
    <property type="entry name" value="KdpA"/>
</dbReference>
<evidence type="ECO:0000256" key="1">
    <source>
        <dbReference type="ARBA" id="ARBA00022448"/>
    </source>
</evidence>
<dbReference type="PANTHER" id="PTHR30607">
    <property type="entry name" value="POTASSIUM-TRANSPORTING ATPASE A CHAIN"/>
    <property type="match status" value="1"/>
</dbReference>
<gene>
    <name evidence="9" type="primary">kdpA</name>
    <name evidence="10" type="ORF">BLA3211_01381</name>
</gene>
<feature type="transmembrane region" description="Helical" evidence="9">
    <location>
        <begin position="459"/>
        <end position="485"/>
    </location>
</feature>
<keyword evidence="2 9" id="KW-1003">Cell membrane</keyword>
<feature type="transmembrane region" description="Helical" evidence="9">
    <location>
        <begin position="6"/>
        <end position="28"/>
    </location>
</feature>
<protein>
    <recommendedName>
        <fullName evidence="9">Potassium-transporting ATPase potassium-binding subunit</fullName>
    </recommendedName>
    <alternativeName>
        <fullName evidence="9">ATP phosphohydrolase [potassium-transporting] A chain</fullName>
    </alternativeName>
    <alternativeName>
        <fullName evidence="9">Potassium-binding and translocating subunit A</fullName>
    </alternativeName>
    <alternativeName>
        <fullName evidence="9">Potassium-translocating ATPase A chain</fullName>
    </alternativeName>
</protein>
<dbReference type="PANTHER" id="PTHR30607:SF2">
    <property type="entry name" value="POTASSIUM-TRANSPORTING ATPASE POTASSIUM-BINDING SUBUNIT"/>
    <property type="match status" value="1"/>
</dbReference>
<evidence type="ECO:0000256" key="8">
    <source>
        <dbReference type="ARBA" id="ARBA00023136"/>
    </source>
</evidence>
<comment type="subcellular location">
    <subcellularLocation>
        <location evidence="9">Cell membrane</location>
        <topology evidence="9">Multi-pass membrane protein</topology>
    </subcellularLocation>
</comment>
<accession>A0A6J5IUT5</accession>
<keyword evidence="6 9" id="KW-1133">Transmembrane helix</keyword>
<organism evidence="10 11">
    <name type="scientific">Burkholderia aenigmatica</name>
    <dbReference type="NCBI Taxonomy" id="2015348"/>
    <lineage>
        <taxon>Bacteria</taxon>
        <taxon>Pseudomonadati</taxon>
        <taxon>Pseudomonadota</taxon>
        <taxon>Betaproteobacteria</taxon>
        <taxon>Burkholderiales</taxon>
        <taxon>Burkholderiaceae</taxon>
        <taxon>Burkholderia</taxon>
        <taxon>Burkholderia cepacia complex</taxon>
    </lineage>
</organism>
<dbReference type="PIRSF" id="PIRSF001294">
    <property type="entry name" value="K_ATPaseA"/>
    <property type="match status" value="1"/>
</dbReference>
<evidence type="ECO:0000256" key="5">
    <source>
        <dbReference type="ARBA" id="ARBA00022958"/>
    </source>
</evidence>